<feature type="region of interest" description="Disordered" evidence="1">
    <location>
        <begin position="252"/>
        <end position="273"/>
    </location>
</feature>
<sequence>MAFRSTQRALSQALRRSARSPSTPTLTRLRPAPIVACSVVAFRKFSTPTIRSNPEEGGAQTESPTPTTPKSKVHPSQRVYINNLPLFANQQLFLETLNRFSGIQDIHWLDSGVGKGQPPQCQVDFLTAKQAKTFVKRVKSQRTKYGDHVLVAILPTDKVYFRNLSGEDDEIHQFLGEHKLNVKSIVKFPGTNAGFIRFSTVAIASKVIDELNGRCGPDGQDVYLVFASSRPLPSKKGDQRDFKKNLEKSLKKSLKKNSKKGGSKVVNSAPVTL</sequence>
<dbReference type="EMBL" id="ML210166">
    <property type="protein sequence ID" value="TFK27251.1"/>
    <property type="molecule type" value="Genomic_DNA"/>
</dbReference>
<dbReference type="InterPro" id="IPR035979">
    <property type="entry name" value="RBD_domain_sf"/>
</dbReference>
<feature type="region of interest" description="Disordered" evidence="1">
    <location>
        <begin position="48"/>
        <end position="74"/>
    </location>
</feature>
<dbReference type="Gene3D" id="3.30.70.330">
    <property type="match status" value="2"/>
</dbReference>
<feature type="region of interest" description="Disordered" evidence="1">
    <location>
        <begin position="1"/>
        <end position="27"/>
    </location>
</feature>
<feature type="compositionally biased region" description="Low complexity" evidence="1">
    <location>
        <begin position="263"/>
        <end position="273"/>
    </location>
</feature>
<accession>A0A5C3LFH3</accession>
<dbReference type="Proteomes" id="UP000307440">
    <property type="component" value="Unassembled WGS sequence"/>
</dbReference>
<dbReference type="SUPFAM" id="SSF54928">
    <property type="entry name" value="RNA-binding domain, RBD"/>
    <property type="match status" value="1"/>
</dbReference>
<dbReference type="AlphaFoldDB" id="A0A5C3LFH3"/>
<dbReference type="InterPro" id="IPR012677">
    <property type="entry name" value="Nucleotide-bd_a/b_plait_sf"/>
</dbReference>
<evidence type="ECO:0008006" key="4">
    <source>
        <dbReference type="Google" id="ProtNLM"/>
    </source>
</evidence>
<dbReference type="GO" id="GO:0003676">
    <property type="term" value="F:nucleic acid binding"/>
    <property type="evidence" value="ECO:0007669"/>
    <property type="project" value="InterPro"/>
</dbReference>
<feature type="compositionally biased region" description="Basic residues" evidence="1">
    <location>
        <begin position="252"/>
        <end position="262"/>
    </location>
</feature>
<keyword evidence="3" id="KW-1185">Reference proteome</keyword>
<evidence type="ECO:0000313" key="3">
    <source>
        <dbReference type="Proteomes" id="UP000307440"/>
    </source>
</evidence>
<dbReference type="OrthoDB" id="439808at2759"/>
<gene>
    <name evidence="2" type="ORF">FA15DRAFT_666544</name>
</gene>
<organism evidence="2 3">
    <name type="scientific">Coprinopsis marcescibilis</name>
    <name type="common">Agaric fungus</name>
    <name type="synonym">Psathyrella marcescibilis</name>
    <dbReference type="NCBI Taxonomy" id="230819"/>
    <lineage>
        <taxon>Eukaryota</taxon>
        <taxon>Fungi</taxon>
        <taxon>Dikarya</taxon>
        <taxon>Basidiomycota</taxon>
        <taxon>Agaricomycotina</taxon>
        <taxon>Agaricomycetes</taxon>
        <taxon>Agaricomycetidae</taxon>
        <taxon>Agaricales</taxon>
        <taxon>Agaricineae</taxon>
        <taxon>Psathyrellaceae</taxon>
        <taxon>Coprinopsis</taxon>
    </lineage>
</organism>
<evidence type="ECO:0000313" key="2">
    <source>
        <dbReference type="EMBL" id="TFK27251.1"/>
    </source>
</evidence>
<reference evidence="2 3" key="1">
    <citation type="journal article" date="2019" name="Nat. Ecol. Evol.">
        <title>Megaphylogeny resolves global patterns of mushroom evolution.</title>
        <authorList>
            <person name="Varga T."/>
            <person name="Krizsan K."/>
            <person name="Foldi C."/>
            <person name="Dima B."/>
            <person name="Sanchez-Garcia M."/>
            <person name="Sanchez-Ramirez S."/>
            <person name="Szollosi G.J."/>
            <person name="Szarkandi J.G."/>
            <person name="Papp V."/>
            <person name="Albert L."/>
            <person name="Andreopoulos W."/>
            <person name="Angelini C."/>
            <person name="Antonin V."/>
            <person name="Barry K.W."/>
            <person name="Bougher N.L."/>
            <person name="Buchanan P."/>
            <person name="Buyck B."/>
            <person name="Bense V."/>
            <person name="Catcheside P."/>
            <person name="Chovatia M."/>
            <person name="Cooper J."/>
            <person name="Damon W."/>
            <person name="Desjardin D."/>
            <person name="Finy P."/>
            <person name="Geml J."/>
            <person name="Haridas S."/>
            <person name="Hughes K."/>
            <person name="Justo A."/>
            <person name="Karasinski D."/>
            <person name="Kautmanova I."/>
            <person name="Kiss B."/>
            <person name="Kocsube S."/>
            <person name="Kotiranta H."/>
            <person name="LaButti K.M."/>
            <person name="Lechner B.E."/>
            <person name="Liimatainen K."/>
            <person name="Lipzen A."/>
            <person name="Lukacs Z."/>
            <person name="Mihaltcheva S."/>
            <person name="Morgado L.N."/>
            <person name="Niskanen T."/>
            <person name="Noordeloos M.E."/>
            <person name="Ohm R.A."/>
            <person name="Ortiz-Santana B."/>
            <person name="Ovrebo C."/>
            <person name="Racz N."/>
            <person name="Riley R."/>
            <person name="Savchenko A."/>
            <person name="Shiryaev A."/>
            <person name="Soop K."/>
            <person name="Spirin V."/>
            <person name="Szebenyi C."/>
            <person name="Tomsovsky M."/>
            <person name="Tulloss R.E."/>
            <person name="Uehling J."/>
            <person name="Grigoriev I.V."/>
            <person name="Vagvolgyi C."/>
            <person name="Papp T."/>
            <person name="Martin F.M."/>
            <person name="Miettinen O."/>
            <person name="Hibbett D.S."/>
            <person name="Nagy L.G."/>
        </authorList>
    </citation>
    <scope>NUCLEOTIDE SEQUENCE [LARGE SCALE GENOMIC DNA]</scope>
    <source>
        <strain evidence="2 3">CBS 121175</strain>
    </source>
</reference>
<protein>
    <recommendedName>
        <fullName evidence="4">RRM domain-containing protein</fullName>
    </recommendedName>
</protein>
<name>A0A5C3LFH3_COPMA</name>
<proteinExistence type="predicted"/>
<evidence type="ECO:0000256" key="1">
    <source>
        <dbReference type="SAM" id="MobiDB-lite"/>
    </source>
</evidence>